<keyword evidence="5" id="KW-1185">Reference proteome</keyword>
<keyword evidence="2" id="KW-0806">Transcription termination</keyword>
<evidence type="ECO:0000256" key="3">
    <source>
        <dbReference type="ARBA" id="ARBA00022946"/>
    </source>
</evidence>
<reference evidence="4" key="1">
    <citation type="submission" date="2021-08" db="EMBL/GenBank/DDBJ databases">
        <title>WGS assembly of Ceratopteris richardii.</title>
        <authorList>
            <person name="Marchant D.B."/>
            <person name="Chen G."/>
            <person name="Jenkins J."/>
            <person name="Shu S."/>
            <person name="Leebens-Mack J."/>
            <person name="Grimwood J."/>
            <person name="Schmutz J."/>
            <person name="Soltis P."/>
            <person name="Soltis D."/>
            <person name="Chen Z.-H."/>
        </authorList>
    </citation>
    <scope>NUCLEOTIDE SEQUENCE</scope>
    <source>
        <strain evidence="4">Whitten #5841</strain>
        <tissue evidence="4">Leaf</tissue>
    </source>
</reference>
<gene>
    <name evidence="4" type="ORF">KP509_07G072200</name>
</gene>
<dbReference type="PANTHER" id="PTHR13068:SF151">
    <property type="entry name" value="TRANSCRIPTION TERMINATION FACTOR MTERF9, CHLOROPLASTIC"/>
    <property type="match status" value="1"/>
</dbReference>
<dbReference type="Gene3D" id="1.25.70.10">
    <property type="entry name" value="Transcription termination factor 3, mitochondrial"/>
    <property type="match status" value="1"/>
</dbReference>
<dbReference type="InterPro" id="IPR003690">
    <property type="entry name" value="MTERF"/>
</dbReference>
<evidence type="ECO:0000313" key="5">
    <source>
        <dbReference type="Proteomes" id="UP000825935"/>
    </source>
</evidence>
<keyword evidence="2" id="KW-0804">Transcription</keyword>
<name>A0A8T2UB43_CERRI</name>
<dbReference type="InterPro" id="IPR038538">
    <property type="entry name" value="MTERF_sf"/>
</dbReference>
<keyword evidence="2" id="KW-0805">Transcription regulation</keyword>
<dbReference type="OMA" id="NPCTRAQ"/>
<keyword evidence="3" id="KW-0809">Transit peptide</keyword>
<evidence type="ECO:0000256" key="2">
    <source>
        <dbReference type="ARBA" id="ARBA00022472"/>
    </source>
</evidence>
<dbReference type="PANTHER" id="PTHR13068">
    <property type="entry name" value="CGI-12 PROTEIN-RELATED"/>
    <property type="match status" value="1"/>
</dbReference>
<sequence>MLLVQGTLYNAIVYESSESFGCRSHPKFVSRTTTCNHKEQHIAGYGRFVRFTQDRSLFLAQISPSEAWSFKRAVGSITCLQKNALIISKTRFKCASHRIAYLGPVCQSLEPHTSNFVHESEQHHLTSGAWKNLAAEREETKTVLLKFLKDLGLSTNLSSRVAKKVKLFKSSFSDVSQIGDNSVWLCYQPRAGKEPTTTEIQKTLVLYLEALAAEHREGLLDFLVYFPDPPPTRADNFGKNSSLSSTGKPFPTTDGLENSYLTLDGNFKPSVSYALSLGLTLKQVEAIAKKCPSFISCRPERNVHPVVSFFLGLGVGKAGIVKILLKRPQIFLCNLEGYLKPSMLYLESYGIKRSQWSKILVKFPALLTYGPAKLEAAVAFLHTIGFSSTDVGFIISRFPHVVSFSVEQKLIPTLEFLKSIGVDNLAVFLRRSPQVFGYSVEGNMKPTLRFLVELGYSQPEVITIINKFPQILGLAINSTIKPKWDYYAETGWPKSRLVAFPQYFGYSLETRIKPRFTEVMKRGLDWSPNRILSSSDKDFERLLCIHSEEGKEPI</sequence>
<organism evidence="4 5">
    <name type="scientific">Ceratopteris richardii</name>
    <name type="common">Triangle waterfern</name>
    <dbReference type="NCBI Taxonomy" id="49495"/>
    <lineage>
        <taxon>Eukaryota</taxon>
        <taxon>Viridiplantae</taxon>
        <taxon>Streptophyta</taxon>
        <taxon>Embryophyta</taxon>
        <taxon>Tracheophyta</taxon>
        <taxon>Polypodiopsida</taxon>
        <taxon>Polypodiidae</taxon>
        <taxon>Polypodiales</taxon>
        <taxon>Pteridineae</taxon>
        <taxon>Pteridaceae</taxon>
        <taxon>Parkerioideae</taxon>
        <taxon>Ceratopteris</taxon>
    </lineage>
</organism>
<dbReference type="EMBL" id="CM035412">
    <property type="protein sequence ID" value="KAH7433501.1"/>
    <property type="molecule type" value="Genomic_DNA"/>
</dbReference>
<proteinExistence type="inferred from homology"/>
<dbReference type="GO" id="GO:0003676">
    <property type="term" value="F:nucleic acid binding"/>
    <property type="evidence" value="ECO:0007669"/>
    <property type="project" value="InterPro"/>
</dbReference>
<accession>A0A8T2UB43</accession>
<dbReference type="SMART" id="SM00733">
    <property type="entry name" value="Mterf"/>
    <property type="match status" value="7"/>
</dbReference>
<dbReference type="AlphaFoldDB" id="A0A8T2UB43"/>
<dbReference type="OrthoDB" id="637682at2759"/>
<comment type="similarity">
    <text evidence="1">Belongs to the mTERF family.</text>
</comment>
<evidence type="ECO:0000313" key="4">
    <source>
        <dbReference type="EMBL" id="KAH7433501.1"/>
    </source>
</evidence>
<evidence type="ECO:0000256" key="1">
    <source>
        <dbReference type="ARBA" id="ARBA00007692"/>
    </source>
</evidence>
<dbReference type="Proteomes" id="UP000825935">
    <property type="component" value="Chromosome 7"/>
</dbReference>
<dbReference type="Pfam" id="PF02536">
    <property type="entry name" value="mTERF"/>
    <property type="match status" value="1"/>
</dbReference>
<dbReference type="GO" id="GO:0006353">
    <property type="term" value="P:DNA-templated transcription termination"/>
    <property type="evidence" value="ECO:0007669"/>
    <property type="project" value="UniProtKB-KW"/>
</dbReference>
<comment type="caution">
    <text evidence="4">The sequence shown here is derived from an EMBL/GenBank/DDBJ whole genome shotgun (WGS) entry which is preliminary data.</text>
</comment>
<protein>
    <submittedName>
        <fullName evidence="4">Uncharacterized protein</fullName>
    </submittedName>
</protein>